<keyword evidence="3 5" id="KW-0808">Transferase</keyword>
<evidence type="ECO:0000256" key="4">
    <source>
        <dbReference type="ARBA" id="ARBA00022691"/>
    </source>
</evidence>
<dbReference type="Pfam" id="PF03705">
    <property type="entry name" value="CheR_N"/>
    <property type="match status" value="1"/>
</dbReference>
<evidence type="ECO:0000313" key="9">
    <source>
        <dbReference type="Proteomes" id="UP001205906"/>
    </source>
</evidence>
<dbReference type="EC" id="2.1.1.80" evidence="5"/>
<dbReference type="PANTHER" id="PTHR24422">
    <property type="entry name" value="CHEMOTAXIS PROTEIN METHYLTRANSFERASE"/>
    <property type="match status" value="1"/>
</dbReference>
<evidence type="ECO:0000256" key="3">
    <source>
        <dbReference type="ARBA" id="ARBA00022679"/>
    </source>
</evidence>
<comment type="caution">
    <text evidence="8">The sequence shown here is derived from an EMBL/GenBank/DDBJ whole genome shotgun (WGS) entry which is preliminary data.</text>
</comment>
<dbReference type="SMART" id="SM00138">
    <property type="entry name" value="MeTrc"/>
    <property type="match status" value="1"/>
</dbReference>
<comment type="function">
    <text evidence="5">Methylation of the membrane-bound methyl-accepting chemotaxis proteins (MCP) to form gamma-glutamyl methyl ester residues in MCP.</text>
</comment>
<evidence type="ECO:0000256" key="2">
    <source>
        <dbReference type="ARBA" id="ARBA00022603"/>
    </source>
</evidence>
<dbReference type="Proteomes" id="UP001205906">
    <property type="component" value="Unassembled WGS sequence"/>
</dbReference>
<sequence length="300" mass="33756">MNALGRPSGGDGGGRAPARGEFAFTPENFRQIAEMVHASTGITMPDYKSAMVYSRLAKRLRALGLESFNNYCRLVASQTGLDERQKMIAALTTNMTSFFREPHHFKHLATKVLPPLVEEARRGGRLRIWSAGCSSGEEPYSIALTLLSVMPDAGQYDVRILATDINPNVLDKGRGGLYPETVMEPVSTDQKSRWFRKARTPDGLPAWEATGPLRELIAFRELNLMGDWPMKGTFQALFCRNVTIYFEPETRDRIWCRFASLLPAGATLYVGHSERMGEEPARVFVQDEFTTYRRLEGRRP</sequence>
<dbReference type="EMBL" id="JAMXQS010000007">
    <property type="protein sequence ID" value="MCO6051061.1"/>
    <property type="molecule type" value="Genomic_DNA"/>
</dbReference>
<dbReference type="Gene3D" id="1.10.155.10">
    <property type="entry name" value="Chemotaxis receptor methyltransferase CheR, N-terminal domain"/>
    <property type="match status" value="1"/>
</dbReference>
<dbReference type="InterPro" id="IPR029063">
    <property type="entry name" value="SAM-dependent_MTases_sf"/>
</dbReference>
<feature type="domain" description="CheR-type methyltransferase" evidence="7">
    <location>
        <begin position="17"/>
        <end position="297"/>
    </location>
</feature>
<reference evidence="8 9" key="1">
    <citation type="submission" date="2022-06" db="EMBL/GenBank/DDBJ databases">
        <title>Mesorhizobium sp. strain RP14 Genome sequencing and assembly.</title>
        <authorList>
            <person name="Kim I."/>
        </authorList>
    </citation>
    <scope>NUCLEOTIDE SEQUENCE [LARGE SCALE GENOMIC DNA]</scope>
    <source>
        <strain evidence="9">RP14(2022)</strain>
    </source>
</reference>
<dbReference type="PIRSF" id="PIRSF000410">
    <property type="entry name" value="CheR"/>
    <property type="match status" value="1"/>
</dbReference>
<accession>A0ABT1CA45</accession>
<protein>
    <recommendedName>
        <fullName evidence="5">Chemotaxis protein methyltransferase</fullName>
        <ecNumber evidence="5">2.1.1.80</ecNumber>
    </recommendedName>
</protein>
<dbReference type="InterPro" id="IPR022642">
    <property type="entry name" value="CheR_C"/>
</dbReference>
<evidence type="ECO:0000256" key="1">
    <source>
        <dbReference type="ARBA" id="ARBA00001541"/>
    </source>
</evidence>
<proteinExistence type="predicted"/>
<evidence type="ECO:0000259" key="7">
    <source>
        <dbReference type="PROSITE" id="PS50123"/>
    </source>
</evidence>
<dbReference type="PANTHER" id="PTHR24422:SF19">
    <property type="entry name" value="CHEMOTAXIS PROTEIN METHYLTRANSFERASE"/>
    <property type="match status" value="1"/>
</dbReference>
<dbReference type="Pfam" id="PF01739">
    <property type="entry name" value="CheR"/>
    <property type="match status" value="1"/>
</dbReference>
<dbReference type="SUPFAM" id="SSF47757">
    <property type="entry name" value="Chemotaxis receptor methyltransferase CheR, N-terminal domain"/>
    <property type="match status" value="1"/>
</dbReference>
<dbReference type="PRINTS" id="PR00996">
    <property type="entry name" value="CHERMTFRASE"/>
</dbReference>
<evidence type="ECO:0000256" key="5">
    <source>
        <dbReference type="PIRNR" id="PIRNR000410"/>
    </source>
</evidence>
<dbReference type="SUPFAM" id="SSF53335">
    <property type="entry name" value="S-adenosyl-L-methionine-dependent methyltransferases"/>
    <property type="match status" value="1"/>
</dbReference>
<feature type="region of interest" description="Disordered" evidence="6">
    <location>
        <begin position="1"/>
        <end position="20"/>
    </location>
</feature>
<keyword evidence="4 5" id="KW-0949">S-adenosyl-L-methionine</keyword>
<dbReference type="InterPro" id="IPR022641">
    <property type="entry name" value="CheR_N"/>
</dbReference>
<dbReference type="Gene3D" id="3.40.50.150">
    <property type="entry name" value="Vaccinia Virus protein VP39"/>
    <property type="match status" value="1"/>
</dbReference>
<dbReference type="RefSeq" id="WP_252820266.1">
    <property type="nucleotide sequence ID" value="NZ_JAMXQS010000007.1"/>
</dbReference>
<name>A0ABT1CA45_9HYPH</name>
<comment type="catalytic activity">
    <reaction evidence="1 5">
        <text>L-glutamyl-[protein] + S-adenosyl-L-methionine = [protein]-L-glutamate 5-O-methyl ester + S-adenosyl-L-homocysteine</text>
        <dbReference type="Rhea" id="RHEA:24452"/>
        <dbReference type="Rhea" id="RHEA-COMP:10208"/>
        <dbReference type="Rhea" id="RHEA-COMP:10311"/>
        <dbReference type="ChEBI" id="CHEBI:29973"/>
        <dbReference type="ChEBI" id="CHEBI:57856"/>
        <dbReference type="ChEBI" id="CHEBI:59789"/>
        <dbReference type="ChEBI" id="CHEBI:82795"/>
        <dbReference type="EC" id="2.1.1.80"/>
    </reaction>
</comment>
<gene>
    <name evidence="8" type="ORF">NGM99_14855</name>
</gene>
<dbReference type="PROSITE" id="PS50123">
    <property type="entry name" value="CHER"/>
    <property type="match status" value="1"/>
</dbReference>
<dbReference type="InterPro" id="IPR000780">
    <property type="entry name" value="CheR_MeTrfase"/>
</dbReference>
<dbReference type="InterPro" id="IPR026024">
    <property type="entry name" value="Chemotaxis_MeTrfase_CheR"/>
</dbReference>
<organism evidence="8 9">
    <name type="scientific">Mesorhizobium liriopis</name>
    <dbReference type="NCBI Taxonomy" id="2953882"/>
    <lineage>
        <taxon>Bacteria</taxon>
        <taxon>Pseudomonadati</taxon>
        <taxon>Pseudomonadota</taxon>
        <taxon>Alphaproteobacteria</taxon>
        <taxon>Hyphomicrobiales</taxon>
        <taxon>Phyllobacteriaceae</taxon>
        <taxon>Mesorhizobium</taxon>
    </lineage>
</organism>
<keyword evidence="9" id="KW-1185">Reference proteome</keyword>
<dbReference type="InterPro" id="IPR036804">
    <property type="entry name" value="CheR_N_sf"/>
</dbReference>
<dbReference type="InterPro" id="IPR050903">
    <property type="entry name" value="Bact_Chemotaxis_MeTrfase"/>
</dbReference>
<keyword evidence="2 5" id="KW-0489">Methyltransferase</keyword>
<evidence type="ECO:0000313" key="8">
    <source>
        <dbReference type="EMBL" id="MCO6051061.1"/>
    </source>
</evidence>
<evidence type="ECO:0000256" key="6">
    <source>
        <dbReference type="SAM" id="MobiDB-lite"/>
    </source>
</evidence>